<dbReference type="Proteomes" id="UP000266915">
    <property type="component" value="Unassembled WGS sequence"/>
</dbReference>
<evidence type="ECO:0000313" key="2">
    <source>
        <dbReference type="Proteomes" id="UP000266915"/>
    </source>
</evidence>
<comment type="caution">
    <text evidence="1">The sequence shown here is derived from an EMBL/GenBank/DDBJ whole genome shotgun (WGS) entry which is preliminary data.</text>
</comment>
<organism evidence="1 2">
    <name type="scientific">Plantibacter flavus</name>
    <dbReference type="NCBI Taxonomy" id="150123"/>
    <lineage>
        <taxon>Bacteria</taxon>
        <taxon>Bacillati</taxon>
        <taxon>Actinomycetota</taxon>
        <taxon>Actinomycetes</taxon>
        <taxon>Micrococcales</taxon>
        <taxon>Microbacteriaceae</taxon>
        <taxon>Plantibacter</taxon>
    </lineage>
</organism>
<dbReference type="AlphaFoldDB" id="A0A3N2BLB1"/>
<sequence>MPQPTITTPPLLNLTVPATPDRPSVKIRVAHDSRRGVYTTNNLGIEHPVIAVTPTLLGKMRLGAVRRDALRSALSEANDELAGRAPVKSYFRGSNGRAVSEKVRAEPTLEHLENLAIIYRLARLVGDFPVQSVARSFGLEPVDAQRWVAIARKSGSLA</sequence>
<gene>
    <name evidence="1" type="ORF">EDD42_4008</name>
</gene>
<evidence type="ECO:0000313" key="1">
    <source>
        <dbReference type="EMBL" id="ROR76055.1"/>
    </source>
</evidence>
<protein>
    <submittedName>
        <fullName evidence="1">Uncharacterized protein</fullName>
    </submittedName>
</protein>
<accession>A0A3N2BLB1</accession>
<keyword evidence="2" id="KW-1185">Reference proteome</keyword>
<dbReference type="RefSeq" id="WP_085514161.1">
    <property type="nucleotide sequence ID" value="NZ_FXAP01000007.1"/>
</dbReference>
<dbReference type="EMBL" id="RKHL01000002">
    <property type="protein sequence ID" value="ROR76055.1"/>
    <property type="molecule type" value="Genomic_DNA"/>
</dbReference>
<reference evidence="1 2" key="1">
    <citation type="submission" date="2018-11" db="EMBL/GenBank/DDBJ databases">
        <title>Sequencing the genomes of 1000 actinobacteria strains.</title>
        <authorList>
            <person name="Klenk H.-P."/>
        </authorList>
    </citation>
    <scope>NUCLEOTIDE SEQUENCE [LARGE SCALE GENOMIC DNA]</scope>
    <source>
        <strain evidence="1 2">DSM 14012</strain>
    </source>
</reference>
<name>A0A3N2BLB1_9MICO</name>
<proteinExistence type="predicted"/>